<dbReference type="EnsemblPlants" id="AVESA.00010b.r2.2CG0325510.1">
    <property type="protein sequence ID" value="AVESA.00010b.r2.2CG0325510.1.CDS"/>
    <property type="gene ID" value="AVESA.00010b.r2.2CG0325510"/>
</dbReference>
<name>A0ACD5UW82_AVESA</name>
<evidence type="ECO:0000313" key="2">
    <source>
        <dbReference type="Proteomes" id="UP001732700"/>
    </source>
</evidence>
<reference evidence="1" key="1">
    <citation type="submission" date="2021-05" db="EMBL/GenBank/DDBJ databases">
        <authorList>
            <person name="Scholz U."/>
            <person name="Mascher M."/>
            <person name="Fiebig A."/>
        </authorList>
    </citation>
    <scope>NUCLEOTIDE SEQUENCE [LARGE SCALE GENOMIC DNA]</scope>
</reference>
<organism evidence="1 2">
    <name type="scientific">Avena sativa</name>
    <name type="common">Oat</name>
    <dbReference type="NCBI Taxonomy" id="4498"/>
    <lineage>
        <taxon>Eukaryota</taxon>
        <taxon>Viridiplantae</taxon>
        <taxon>Streptophyta</taxon>
        <taxon>Embryophyta</taxon>
        <taxon>Tracheophyta</taxon>
        <taxon>Spermatophyta</taxon>
        <taxon>Magnoliopsida</taxon>
        <taxon>Liliopsida</taxon>
        <taxon>Poales</taxon>
        <taxon>Poaceae</taxon>
        <taxon>BOP clade</taxon>
        <taxon>Pooideae</taxon>
        <taxon>Poodae</taxon>
        <taxon>Poeae</taxon>
        <taxon>Poeae Chloroplast Group 1 (Aveneae type)</taxon>
        <taxon>Aveninae</taxon>
        <taxon>Avena</taxon>
    </lineage>
</organism>
<accession>A0ACD5UW82</accession>
<dbReference type="Proteomes" id="UP001732700">
    <property type="component" value="Chromosome 2C"/>
</dbReference>
<reference evidence="1" key="2">
    <citation type="submission" date="2025-09" db="UniProtKB">
        <authorList>
            <consortium name="EnsemblPlants"/>
        </authorList>
    </citation>
    <scope>IDENTIFICATION</scope>
</reference>
<evidence type="ECO:0000313" key="1">
    <source>
        <dbReference type="EnsemblPlants" id="AVESA.00010b.r2.2CG0325510.1.CDS"/>
    </source>
</evidence>
<keyword evidence="2" id="KW-1185">Reference proteome</keyword>
<sequence length="510" mass="55656">MATPRRDQQFPAGMRVLAVDDDRVCLKVLETLLRRCQYEVTTTDQAAIALKMLRENRDMFDLVISDVHMPGMDGFQLLEVVGHEMDLPVIMLSVNGETKSVMKGITHGACDYLLKPVRIEELTNIWQHVVRRKLSSADSHNVYHQVTCGLSEQSGMSSKKRKEYHSEEEDEDVEPNFRDNDKTCGQKRPRIVWTVEMHAKFASVVSQLGIDKAVPKRIVELMNIKNLTRENVATLSSYSAHGYSVTSKLNQQSAVVAQGVSVQHAVSGSCTDANMYHLSLPGNIAQAVVPSLRPAQLEQEWMSADSGDLFAVISGSSPASGMPRTLEQRKLAIQPSIKVPSSSLELLQDTVGASFISQQSVVPLSEFSDSRLSVHGSFNSNDATRLGDTTFASSANIFRLKANESSANSLIIGPKIAKSSSQLPSTVGAQHSIDQRCSSMFAQTSAGVLFSGDTSTDQEPSISMLLSEFSSSTCSSDGLLDSVIKFKVDKGEVASGDDLWCDFYPNGACM</sequence>
<proteinExistence type="predicted"/>
<protein>
    <submittedName>
        <fullName evidence="1">Uncharacterized protein</fullName>
    </submittedName>
</protein>